<organism evidence="1 2">
    <name type="scientific">Populus alba x Populus x berolinensis</name>
    <dbReference type="NCBI Taxonomy" id="444605"/>
    <lineage>
        <taxon>Eukaryota</taxon>
        <taxon>Viridiplantae</taxon>
        <taxon>Streptophyta</taxon>
        <taxon>Embryophyta</taxon>
        <taxon>Tracheophyta</taxon>
        <taxon>Spermatophyta</taxon>
        <taxon>Magnoliopsida</taxon>
        <taxon>eudicotyledons</taxon>
        <taxon>Gunneridae</taxon>
        <taxon>Pentapetalae</taxon>
        <taxon>rosids</taxon>
        <taxon>fabids</taxon>
        <taxon>Malpighiales</taxon>
        <taxon>Salicaceae</taxon>
        <taxon>Saliceae</taxon>
        <taxon>Populus</taxon>
    </lineage>
</organism>
<proteinExistence type="predicted"/>
<dbReference type="AlphaFoldDB" id="A0AAD6R194"/>
<dbReference type="EMBL" id="JAQIZT010000004">
    <property type="protein sequence ID" value="KAJ7000568.1"/>
    <property type="molecule type" value="Genomic_DNA"/>
</dbReference>
<accession>A0AAD6R194</accession>
<name>A0AAD6R194_9ROSI</name>
<keyword evidence="2" id="KW-1185">Reference proteome</keyword>
<comment type="caution">
    <text evidence="1">The sequence shown here is derived from an EMBL/GenBank/DDBJ whole genome shotgun (WGS) entry which is preliminary data.</text>
</comment>
<evidence type="ECO:0000313" key="2">
    <source>
        <dbReference type="Proteomes" id="UP001164929"/>
    </source>
</evidence>
<protein>
    <submittedName>
        <fullName evidence="1">Uncharacterized protein</fullName>
    </submittedName>
</protein>
<dbReference type="Proteomes" id="UP001164929">
    <property type="component" value="Chromosome 4"/>
</dbReference>
<sequence>MKKQILSESSQKSQIDEAFKILMVLLIQENLRTHIAYLLVSMKPTTYKNKHQRANKRMSHFLEVIRTAGSGKLHGEKLGFENKLHLMDIIKKFKLQLRISEEAVGGTFLELPNEQVELYSRCQDGKCLKGNSGCWWAKKESAENPWMMLKLSKMLGFSSGRCLSISMFMSIIPVKG</sequence>
<gene>
    <name evidence="1" type="ORF">NC653_011131</name>
</gene>
<reference evidence="1 2" key="1">
    <citation type="journal article" date="2023" name="Mol. Ecol. Resour.">
        <title>Chromosome-level genome assembly of a triploid poplar Populus alba 'Berolinensis'.</title>
        <authorList>
            <person name="Chen S."/>
            <person name="Yu Y."/>
            <person name="Wang X."/>
            <person name="Wang S."/>
            <person name="Zhang T."/>
            <person name="Zhou Y."/>
            <person name="He R."/>
            <person name="Meng N."/>
            <person name="Wang Y."/>
            <person name="Liu W."/>
            <person name="Liu Z."/>
            <person name="Liu J."/>
            <person name="Guo Q."/>
            <person name="Huang H."/>
            <person name="Sederoff R.R."/>
            <person name="Wang G."/>
            <person name="Qu G."/>
            <person name="Chen S."/>
        </authorList>
    </citation>
    <scope>NUCLEOTIDE SEQUENCE [LARGE SCALE GENOMIC DNA]</scope>
    <source>
        <strain evidence="1">SC-2020</strain>
    </source>
</reference>
<evidence type="ECO:0000313" key="1">
    <source>
        <dbReference type="EMBL" id="KAJ7000568.1"/>
    </source>
</evidence>